<dbReference type="InterPro" id="IPR013259">
    <property type="entry name" value="Sulfakinin"/>
</dbReference>
<dbReference type="GO" id="GO:0007218">
    <property type="term" value="P:neuropeptide signaling pathway"/>
    <property type="evidence" value="ECO:0007669"/>
    <property type="project" value="UniProtKB-KW"/>
</dbReference>
<keyword evidence="4" id="KW-0027">Amidation</keyword>
<protein>
    <recommendedName>
        <fullName evidence="8">Sulfakinin</fullName>
    </recommendedName>
</protein>
<dbReference type="Pfam" id="PF08257">
    <property type="entry name" value="Sulfakinin"/>
    <property type="match status" value="2"/>
</dbReference>
<evidence type="ECO:0008006" key="8">
    <source>
        <dbReference type="Google" id="ProtNLM"/>
    </source>
</evidence>
<evidence type="ECO:0000256" key="1">
    <source>
        <dbReference type="ARBA" id="ARBA00004613"/>
    </source>
</evidence>
<dbReference type="AlphaFoldDB" id="A0AAN8X8H3"/>
<dbReference type="EMBL" id="JAXCGZ010011923">
    <property type="protein sequence ID" value="KAK7073939.1"/>
    <property type="molecule type" value="Genomic_DNA"/>
</dbReference>
<proteinExistence type="inferred from homology"/>
<sequence>MESTLRRSWRWTPAAVVLFSIAALLNGRTVAAAPTKTSSRALAQRLAPALIHKLGEGRVPPVLMEEIVADFEDPDLMDFYDAEKRQFDEYGHMRFGKRSGGDYDDYGHLRFGRSLIGKLHH</sequence>
<comment type="subcellular location">
    <subcellularLocation>
        <location evidence="1">Secreted</location>
    </subcellularLocation>
</comment>
<evidence type="ECO:0000256" key="3">
    <source>
        <dbReference type="ARBA" id="ARBA00022525"/>
    </source>
</evidence>
<keyword evidence="7" id="KW-1185">Reference proteome</keyword>
<evidence type="ECO:0000256" key="5">
    <source>
        <dbReference type="ARBA" id="ARBA00023320"/>
    </source>
</evidence>
<comment type="similarity">
    <text evidence="2">Belongs to the gastrin/cholecystokinin family.</text>
</comment>
<keyword evidence="5" id="KW-0527">Neuropeptide</keyword>
<dbReference type="PROSITE" id="PS00259">
    <property type="entry name" value="GASTRIN"/>
    <property type="match status" value="1"/>
</dbReference>
<evidence type="ECO:0000313" key="6">
    <source>
        <dbReference type="EMBL" id="KAK7073939.1"/>
    </source>
</evidence>
<evidence type="ECO:0000256" key="2">
    <source>
        <dbReference type="ARBA" id="ARBA00006273"/>
    </source>
</evidence>
<accession>A0AAN8X8H3</accession>
<dbReference type="InterPro" id="IPR013152">
    <property type="entry name" value="Gastrin/cholecystokinin_CS"/>
</dbReference>
<dbReference type="Proteomes" id="UP001381693">
    <property type="component" value="Unassembled WGS sequence"/>
</dbReference>
<gene>
    <name evidence="6" type="ORF">SK128_012695</name>
</gene>
<reference evidence="6 7" key="1">
    <citation type="submission" date="2023-11" db="EMBL/GenBank/DDBJ databases">
        <title>Halocaridina rubra genome assembly.</title>
        <authorList>
            <person name="Smith C."/>
        </authorList>
    </citation>
    <scope>NUCLEOTIDE SEQUENCE [LARGE SCALE GENOMIC DNA]</scope>
    <source>
        <strain evidence="6">EP-1</strain>
        <tissue evidence="6">Whole</tissue>
    </source>
</reference>
<evidence type="ECO:0000313" key="7">
    <source>
        <dbReference type="Proteomes" id="UP001381693"/>
    </source>
</evidence>
<organism evidence="6 7">
    <name type="scientific">Halocaridina rubra</name>
    <name type="common">Hawaiian red shrimp</name>
    <dbReference type="NCBI Taxonomy" id="373956"/>
    <lineage>
        <taxon>Eukaryota</taxon>
        <taxon>Metazoa</taxon>
        <taxon>Ecdysozoa</taxon>
        <taxon>Arthropoda</taxon>
        <taxon>Crustacea</taxon>
        <taxon>Multicrustacea</taxon>
        <taxon>Malacostraca</taxon>
        <taxon>Eumalacostraca</taxon>
        <taxon>Eucarida</taxon>
        <taxon>Decapoda</taxon>
        <taxon>Pleocyemata</taxon>
        <taxon>Caridea</taxon>
        <taxon>Atyoidea</taxon>
        <taxon>Atyidae</taxon>
        <taxon>Halocaridina</taxon>
    </lineage>
</organism>
<dbReference type="GO" id="GO:0005576">
    <property type="term" value="C:extracellular region"/>
    <property type="evidence" value="ECO:0007669"/>
    <property type="project" value="UniProtKB-SubCell"/>
</dbReference>
<name>A0AAN8X8H3_HALRR</name>
<keyword evidence="3" id="KW-0964">Secreted</keyword>
<comment type="caution">
    <text evidence="6">The sequence shown here is derived from an EMBL/GenBank/DDBJ whole genome shotgun (WGS) entry which is preliminary data.</text>
</comment>
<evidence type="ECO:0000256" key="4">
    <source>
        <dbReference type="ARBA" id="ARBA00022815"/>
    </source>
</evidence>